<name>A0A2K9NSD7_BACTC</name>
<dbReference type="SMART" id="SM01322">
    <property type="entry name" value="YaeQ"/>
    <property type="match status" value="1"/>
</dbReference>
<dbReference type="EMBL" id="CP025704">
    <property type="protein sequence ID" value="AUN98431.1"/>
    <property type="molecule type" value="Genomic_DNA"/>
</dbReference>
<dbReference type="PIRSF" id="PIRSF011484">
    <property type="entry name" value="YaeQ"/>
    <property type="match status" value="1"/>
</dbReference>
<dbReference type="Pfam" id="PF07152">
    <property type="entry name" value="YaeQ"/>
    <property type="match status" value="1"/>
</dbReference>
<dbReference type="SUPFAM" id="SSF52980">
    <property type="entry name" value="Restriction endonuclease-like"/>
    <property type="match status" value="1"/>
</dbReference>
<evidence type="ECO:0000313" key="1">
    <source>
        <dbReference type="EMBL" id="AUN98431.1"/>
    </source>
</evidence>
<accession>A0A2K9NSD7</accession>
<keyword evidence="2" id="KW-1185">Reference proteome</keyword>
<organism evidence="1 2">
    <name type="scientific">Bacteriovorax stolpii</name>
    <name type="common">Bdellovibrio stolpii</name>
    <dbReference type="NCBI Taxonomy" id="960"/>
    <lineage>
        <taxon>Bacteria</taxon>
        <taxon>Pseudomonadati</taxon>
        <taxon>Bdellovibrionota</taxon>
        <taxon>Bacteriovoracia</taxon>
        <taxon>Bacteriovoracales</taxon>
        <taxon>Bacteriovoracaceae</taxon>
        <taxon>Bacteriovorax</taxon>
    </lineage>
</organism>
<dbReference type="InterPro" id="IPR038590">
    <property type="entry name" value="YaeQ_sf"/>
</dbReference>
<protein>
    <submittedName>
        <fullName evidence="1">Uncharacterized protein</fullName>
    </submittedName>
</protein>
<sequence length="183" mass="21531">MALKATIHKVRLSVANLNIHHYEDYNLTIAKHPSETNTRMIYRLVAFALLSQEGLEFTKGLSTDEEPDLWKINYDGSIDHWIELGLLEEKRIRQACSKSKKVSLFTYHGNQAEAWFESIEPHIRRFDHLNITHLSVVDGFDIEELAERTMNFDINIDHDELWLSTEKERVHFHFQNVVKSQDR</sequence>
<dbReference type="Gene3D" id="3.10.640.10">
    <property type="entry name" value="Restriction endonuclease-like alpha-beta roll domain"/>
    <property type="match status" value="1"/>
</dbReference>
<dbReference type="KEGG" id="bsto:C0V70_10000"/>
<dbReference type="PANTHER" id="PTHR38784:SF1">
    <property type="entry name" value="SUCROSE PHOSPHORYLASE"/>
    <property type="match status" value="1"/>
</dbReference>
<dbReference type="PANTHER" id="PTHR38784">
    <property type="entry name" value="SUCROSE PHOSPHORYLASE"/>
    <property type="match status" value="1"/>
</dbReference>
<dbReference type="InterPro" id="IPR011335">
    <property type="entry name" value="Restrct_endonuc-II-like"/>
</dbReference>
<dbReference type="Proteomes" id="UP000235584">
    <property type="component" value="Chromosome"/>
</dbReference>
<gene>
    <name evidence="1" type="ORF">C0V70_10000</name>
</gene>
<proteinExistence type="predicted"/>
<dbReference type="InterPro" id="IPR009822">
    <property type="entry name" value="YaeQ"/>
</dbReference>
<evidence type="ECO:0000313" key="2">
    <source>
        <dbReference type="Proteomes" id="UP000235584"/>
    </source>
</evidence>
<reference evidence="1 2" key="1">
    <citation type="submission" date="2018-01" db="EMBL/GenBank/DDBJ databases">
        <title>Complete genome sequence of Bacteriovorax stolpii DSM12778.</title>
        <authorList>
            <person name="Tang B."/>
            <person name="Chang J."/>
        </authorList>
    </citation>
    <scope>NUCLEOTIDE SEQUENCE [LARGE SCALE GENOMIC DNA]</scope>
    <source>
        <strain evidence="1 2">DSM 12778</strain>
    </source>
</reference>
<dbReference type="AlphaFoldDB" id="A0A2K9NSD7"/>